<reference evidence="3 4" key="1">
    <citation type="submission" date="2019-06" db="EMBL/GenBank/DDBJ databases">
        <title>Sequencing the genomes of 1000 actinobacteria strains.</title>
        <authorList>
            <person name="Klenk H.-P."/>
        </authorList>
    </citation>
    <scope>NUCLEOTIDE SEQUENCE [LARGE SCALE GENOMIC DNA]</scope>
    <source>
        <strain evidence="3 4">DSM 21776</strain>
    </source>
</reference>
<feature type="region of interest" description="Disordered" evidence="2">
    <location>
        <begin position="1"/>
        <end position="32"/>
    </location>
</feature>
<evidence type="ECO:0000313" key="3">
    <source>
        <dbReference type="EMBL" id="TQN44856.1"/>
    </source>
</evidence>
<dbReference type="InterPro" id="IPR043129">
    <property type="entry name" value="ATPase_NBD"/>
</dbReference>
<evidence type="ECO:0000313" key="4">
    <source>
        <dbReference type="Proteomes" id="UP000320085"/>
    </source>
</evidence>
<dbReference type="GO" id="GO:0016301">
    <property type="term" value="F:kinase activity"/>
    <property type="evidence" value="ECO:0007669"/>
    <property type="project" value="UniProtKB-KW"/>
</dbReference>
<dbReference type="EMBL" id="VFQF01000003">
    <property type="protein sequence ID" value="TQN44856.1"/>
    <property type="molecule type" value="Genomic_DNA"/>
</dbReference>
<protein>
    <submittedName>
        <fullName evidence="3">Putative NBD/HSP70 family sugar kinase</fullName>
    </submittedName>
</protein>
<dbReference type="SUPFAM" id="SSF53067">
    <property type="entry name" value="Actin-like ATPase domain"/>
    <property type="match status" value="2"/>
</dbReference>
<name>A0A543PLB5_9MICO</name>
<dbReference type="PANTHER" id="PTHR18964">
    <property type="entry name" value="ROK (REPRESSOR, ORF, KINASE) FAMILY"/>
    <property type="match status" value="1"/>
</dbReference>
<dbReference type="InterPro" id="IPR000600">
    <property type="entry name" value="ROK"/>
</dbReference>
<evidence type="ECO:0000256" key="2">
    <source>
        <dbReference type="SAM" id="MobiDB-lite"/>
    </source>
</evidence>
<dbReference type="InterPro" id="IPR036388">
    <property type="entry name" value="WH-like_DNA-bd_sf"/>
</dbReference>
<proteinExistence type="inferred from homology"/>
<comment type="similarity">
    <text evidence="1">Belongs to the ROK (NagC/XylR) family.</text>
</comment>
<dbReference type="Proteomes" id="UP000320085">
    <property type="component" value="Unassembled WGS sequence"/>
</dbReference>
<gene>
    <name evidence="3" type="ORF">FHX52_4077</name>
</gene>
<dbReference type="Gene3D" id="3.30.420.40">
    <property type="match status" value="2"/>
</dbReference>
<keyword evidence="3" id="KW-0808">Transferase</keyword>
<dbReference type="Gene3D" id="1.10.10.10">
    <property type="entry name" value="Winged helix-like DNA-binding domain superfamily/Winged helix DNA-binding domain"/>
    <property type="match status" value="1"/>
</dbReference>
<comment type="caution">
    <text evidence="3">The sequence shown here is derived from an EMBL/GenBank/DDBJ whole genome shotgun (WGS) entry which is preliminary data.</text>
</comment>
<organism evidence="3 4">
    <name type="scientific">Humibacillus xanthopallidus</name>
    <dbReference type="NCBI Taxonomy" id="412689"/>
    <lineage>
        <taxon>Bacteria</taxon>
        <taxon>Bacillati</taxon>
        <taxon>Actinomycetota</taxon>
        <taxon>Actinomycetes</taxon>
        <taxon>Micrococcales</taxon>
        <taxon>Intrasporangiaceae</taxon>
        <taxon>Humibacillus</taxon>
    </lineage>
</organism>
<evidence type="ECO:0000256" key="1">
    <source>
        <dbReference type="ARBA" id="ARBA00006479"/>
    </source>
</evidence>
<accession>A0A543PLB5</accession>
<dbReference type="Pfam" id="PF00480">
    <property type="entry name" value="ROK"/>
    <property type="match status" value="1"/>
</dbReference>
<dbReference type="SUPFAM" id="SSF46785">
    <property type="entry name" value="Winged helix' DNA-binding domain"/>
    <property type="match status" value="1"/>
</dbReference>
<dbReference type="PANTHER" id="PTHR18964:SF149">
    <property type="entry name" value="BIFUNCTIONAL UDP-N-ACETYLGLUCOSAMINE 2-EPIMERASE_N-ACETYLMANNOSAMINE KINASE"/>
    <property type="match status" value="1"/>
</dbReference>
<keyword evidence="3" id="KW-0418">Kinase</keyword>
<dbReference type="AlphaFoldDB" id="A0A543PLB5"/>
<dbReference type="InterPro" id="IPR036390">
    <property type="entry name" value="WH_DNA-bd_sf"/>
</dbReference>
<sequence>MTRGQPGRVVPGVRSGRLDRVGRTARGGAQQASLREHNLSLVLRAIVEAAPTTRARLASGLGVTRATASDLVDRLIDARLVDELTPELRSGAGRPGMLLAPAARTVVGLGLEVQVDHLAVRATDLTGALVAEARRDGDFRASTPATVLRQVARLAAPIVEGLSGSVAIAGACVSVPALLRHGSGVVQLAPNLGWHDVDVLGELARHAALQGFPLMLGNDADLASRAEVQARAAAERTSRDAQSFLYLAGEVGIGGAIVIAGELARGQHGWSGEIGHAVIDRDGPPCGCGAHGCLEQYAGCDVVMRGAGLPLDTPVEALLEAASRPGQARAALESAADAIGVAVATTLNLVDVGRVVLGGIYARLFEHLKEGILTQVGERVLAARWSPVEIGPATAGPGASLAGAGLRVLDDVVAHPSEWIAGH</sequence>